<keyword evidence="6" id="KW-1185">Reference proteome</keyword>
<sequence>MILPTPSQTVGPFFSLGLPWSDGPYAVPEDAPGAFWLRGVVVDGAGEPVPDALIETWQADPAGRFDHPDDPRGAVATPGFRGFARCPTDAEGRWAIRTVRPGPVPGPDGTLQAPHIDVSVLARGLLDRLVTRIYFPDEPANAGDPVLSGIDPIRRPTLVAKESDDGLVFDITLQGDHETVFFAF</sequence>
<proteinExistence type="inferred from homology"/>
<evidence type="ECO:0000313" key="5">
    <source>
        <dbReference type="EMBL" id="REF97339.1"/>
    </source>
</evidence>
<dbReference type="PANTHER" id="PTHR33711:SF9">
    <property type="entry name" value="PROTOCATECHUATE 3,4-DIOXYGENASE ALPHA CHAIN"/>
    <property type="match status" value="1"/>
</dbReference>
<dbReference type="GO" id="GO:0018578">
    <property type="term" value="F:protocatechuate 3,4-dioxygenase activity"/>
    <property type="evidence" value="ECO:0007669"/>
    <property type="project" value="InterPro"/>
</dbReference>
<dbReference type="PANTHER" id="PTHR33711">
    <property type="entry name" value="DIOXYGENASE, PUTATIVE (AFU_ORTHOLOGUE AFUA_2G02910)-RELATED"/>
    <property type="match status" value="1"/>
</dbReference>
<comment type="caution">
    <text evidence="5">The sequence shown here is derived from an EMBL/GenBank/DDBJ whole genome shotgun (WGS) entry which is preliminary data.</text>
</comment>
<accession>A0A3D9ZKF3</accession>
<dbReference type="AlphaFoldDB" id="A0A3D9ZKF3"/>
<evidence type="ECO:0000259" key="4">
    <source>
        <dbReference type="Pfam" id="PF00775"/>
    </source>
</evidence>
<dbReference type="InterPro" id="IPR015889">
    <property type="entry name" value="Intradiol_dOase_core"/>
</dbReference>
<dbReference type="InterPro" id="IPR050770">
    <property type="entry name" value="Intradiol_RC_Dioxygenase"/>
</dbReference>
<dbReference type="OrthoDB" id="4417174at2"/>
<protein>
    <submittedName>
        <fullName evidence="5">Protocatechuate 3,4-dioxygenase alpha subunit</fullName>
    </submittedName>
</protein>
<dbReference type="Gene3D" id="2.60.130.10">
    <property type="entry name" value="Aromatic compound dioxygenase"/>
    <property type="match status" value="1"/>
</dbReference>
<comment type="similarity">
    <text evidence="1">Belongs to the intradiol ring-cleavage dioxygenase family.</text>
</comment>
<dbReference type="GO" id="GO:0008199">
    <property type="term" value="F:ferric iron binding"/>
    <property type="evidence" value="ECO:0007669"/>
    <property type="project" value="InterPro"/>
</dbReference>
<dbReference type="EMBL" id="QUMQ01000001">
    <property type="protein sequence ID" value="REF97339.1"/>
    <property type="molecule type" value="Genomic_DNA"/>
</dbReference>
<organism evidence="5 6">
    <name type="scientific">Asanoa ferruginea</name>
    <dbReference type="NCBI Taxonomy" id="53367"/>
    <lineage>
        <taxon>Bacteria</taxon>
        <taxon>Bacillati</taxon>
        <taxon>Actinomycetota</taxon>
        <taxon>Actinomycetes</taxon>
        <taxon>Micromonosporales</taxon>
        <taxon>Micromonosporaceae</taxon>
        <taxon>Asanoa</taxon>
    </lineage>
</organism>
<dbReference type="CDD" id="cd03463">
    <property type="entry name" value="3_4-PCD_alpha"/>
    <property type="match status" value="1"/>
</dbReference>
<name>A0A3D9ZKF3_9ACTN</name>
<dbReference type="RefSeq" id="WP_116068770.1">
    <property type="nucleotide sequence ID" value="NZ_BONB01000046.1"/>
</dbReference>
<reference evidence="5 6" key="1">
    <citation type="submission" date="2018-08" db="EMBL/GenBank/DDBJ databases">
        <title>Sequencing the genomes of 1000 actinobacteria strains.</title>
        <authorList>
            <person name="Klenk H.-P."/>
        </authorList>
    </citation>
    <scope>NUCLEOTIDE SEQUENCE [LARGE SCALE GENOMIC DNA]</scope>
    <source>
        <strain evidence="5 6">DSM 44099</strain>
    </source>
</reference>
<evidence type="ECO:0000256" key="3">
    <source>
        <dbReference type="ARBA" id="ARBA00023002"/>
    </source>
</evidence>
<evidence type="ECO:0000256" key="1">
    <source>
        <dbReference type="ARBA" id="ARBA00007825"/>
    </source>
</evidence>
<dbReference type="InterPro" id="IPR000627">
    <property type="entry name" value="Intradiol_dOase_C"/>
</dbReference>
<dbReference type="Pfam" id="PF00775">
    <property type="entry name" value="Dioxygenase_C"/>
    <property type="match status" value="1"/>
</dbReference>
<dbReference type="NCBIfam" id="TIGR02423">
    <property type="entry name" value="protocat_alph"/>
    <property type="match status" value="1"/>
</dbReference>
<evidence type="ECO:0000256" key="2">
    <source>
        <dbReference type="ARBA" id="ARBA00022964"/>
    </source>
</evidence>
<dbReference type="Proteomes" id="UP000256913">
    <property type="component" value="Unassembled WGS sequence"/>
</dbReference>
<keyword evidence="2 5" id="KW-0223">Dioxygenase</keyword>
<feature type="domain" description="Intradiol ring-cleavage dioxygenases" evidence="4">
    <location>
        <begin position="33"/>
        <end position="162"/>
    </location>
</feature>
<dbReference type="SUPFAM" id="SSF49482">
    <property type="entry name" value="Aromatic compound dioxygenase"/>
    <property type="match status" value="1"/>
</dbReference>
<keyword evidence="3" id="KW-0560">Oxidoreductase</keyword>
<dbReference type="InterPro" id="IPR012786">
    <property type="entry name" value="Protocat_dOase_a"/>
</dbReference>
<gene>
    <name evidence="5" type="ORF">DFJ67_3336</name>
</gene>
<evidence type="ECO:0000313" key="6">
    <source>
        <dbReference type="Proteomes" id="UP000256913"/>
    </source>
</evidence>